<dbReference type="Proteomes" id="UP000705867">
    <property type="component" value="Unassembled WGS sequence"/>
</dbReference>
<dbReference type="GO" id="GO:0003676">
    <property type="term" value="F:nucleic acid binding"/>
    <property type="evidence" value="ECO:0007669"/>
    <property type="project" value="InterPro"/>
</dbReference>
<dbReference type="InterPro" id="IPR053148">
    <property type="entry name" value="PD-DEXK-like_domain"/>
</dbReference>
<dbReference type="InterPro" id="IPR009362">
    <property type="entry name" value="YhcG_C"/>
</dbReference>
<dbReference type="PANTHER" id="PTHR30547">
    <property type="entry name" value="UNCHARACTERIZED PROTEIN YHCG-RELATED"/>
    <property type="match status" value="1"/>
</dbReference>
<reference evidence="3" key="2">
    <citation type="submission" date="2021-08" db="EMBL/GenBank/DDBJ databases">
        <authorList>
            <person name="Dalcin Martins P."/>
        </authorList>
    </citation>
    <scope>NUCLEOTIDE SEQUENCE</scope>
    <source>
        <strain evidence="3">MAG_39</strain>
    </source>
</reference>
<comment type="caution">
    <text evidence="3">The sequence shown here is derived from an EMBL/GenBank/DDBJ whole genome shotgun (WGS) entry which is preliminary data.</text>
</comment>
<evidence type="ECO:0000313" key="4">
    <source>
        <dbReference type="Proteomes" id="UP000705867"/>
    </source>
</evidence>
<name>A0A953J6D0_9BACT</name>
<organism evidence="3 4">
    <name type="scientific">Candidatus Nitrobium versatile</name>
    <dbReference type="NCBI Taxonomy" id="2884831"/>
    <lineage>
        <taxon>Bacteria</taxon>
        <taxon>Pseudomonadati</taxon>
        <taxon>Nitrospirota</taxon>
        <taxon>Nitrospiria</taxon>
        <taxon>Nitrospirales</taxon>
        <taxon>Nitrospiraceae</taxon>
        <taxon>Candidatus Nitrobium</taxon>
    </lineage>
</organism>
<dbReference type="PANTHER" id="PTHR30547:SF5">
    <property type="entry name" value="NUCLEASE YHCG-RELATED"/>
    <property type="match status" value="1"/>
</dbReference>
<feature type="domain" description="YhcG PDDEXK nuclease" evidence="1">
    <location>
        <begin position="221"/>
        <end position="372"/>
    </location>
</feature>
<dbReference type="EMBL" id="JAIOIV010000033">
    <property type="protein sequence ID" value="MBZ0155442.1"/>
    <property type="molecule type" value="Genomic_DNA"/>
</dbReference>
<gene>
    <name evidence="3" type="ORF">K8I29_04400</name>
</gene>
<evidence type="ECO:0000259" key="1">
    <source>
        <dbReference type="Pfam" id="PF06250"/>
    </source>
</evidence>
<feature type="domain" description="YhcG N-terminal" evidence="2">
    <location>
        <begin position="34"/>
        <end position="194"/>
    </location>
</feature>
<protein>
    <submittedName>
        <fullName evidence="3">PDDEXK nuclease domain-containing protein</fullName>
    </submittedName>
</protein>
<sequence length="392" mass="45831">MRRSLSLRKGKASKTGGIRQSIRYTVRSEFYESIAEVLRSARSNSYRAVNFVMVEAYWNVGRMIVEEEQKGKKRADYGDALVRSLSERLTLDFGKGFNMSNLWAFKQFYLAFPILRTLCGESSETRLSQRQVGNNDPAPSSPYAVRRELTWSHYRLLIRVEKQEARQWYMNEAAEQNWSVRALERQINSLYYERLKMSCAKETVIKEMQEKTALIPAKPQDFIKDPYVLEFLGMKDSPSFRESDLEQSIIGKLQAFMLELGKGFAFVARQQRISTETSDFFVDLVFYNYILKCFVLIDLKNGKLTHQDIGQMDMYVRLYEDKIKGTDDNPTIGIILCTEKDETVAKYSVLKENKRLFASKYKLYLPTEKELIEEIERERALIVSERRERYGV</sequence>
<evidence type="ECO:0000313" key="3">
    <source>
        <dbReference type="EMBL" id="MBZ0155442.1"/>
    </source>
</evidence>
<dbReference type="AlphaFoldDB" id="A0A953J6D0"/>
<evidence type="ECO:0000259" key="2">
    <source>
        <dbReference type="Pfam" id="PF17761"/>
    </source>
</evidence>
<dbReference type="Pfam" id="PF17761">
    <property type="entry name" value="DUF1016_N"/>
    <property type="match status" value="1"/>
</dbReference>
<dbReference type="InterPro" id="IPR011856">
    <property type="entry name" value="tRNA_endonuc-like_dom_sf"/>
</dbReference>
<dbReference type="Pfam" id="PF06250">
    <property type="entry name" value="YhcG_C"/>
    <property type="match status" value="1"/>
</dbReference>
<dbReference type="InterPro" id="IPR041527">
    <property type="entry name" value="YhcG_N"/>
</dbReference>
<dbReference type="Gene3D" id="3.40.1350.10">
    <property type="match status" value="1"/>
</dbReference>
<accession>A0A953J6D0</accession>
<proteinExistence type="predicted"/>
<reference evidence="3" key="1">
    <citation type="journal article" date="2021" name="bioRxiv">
        <title>Unraveling nitrogen, sulfur and carbon metabolic pathways and microbial community transcriptional responses to substrate deprivation and toxicity stresses in a bioreactor mimicking anoxic brackish coastal sediment conditions.</title>
        <authorList>
            <person name="Martins P.D."/>
            <person name="Echeveste M.J."/>
            <person name="Arshad A."/>
            <person name="Kurth J."/>
            <person name="Ouboter H."/>
            <person name="Jetten M.S.M."/>
            <person name="Welte C.U."/>
        </authorList>
    </citation>
    <scope>NUCLEOTIDE SEQUENCE</scope>
    <source>
        <strain evidence="3">MAG_39</strain>
    </source>
</reference>